<evidence type="ECO:0000313" key="1">
    <source>
        <dbReference type="EMBL" id="KIO29990.1"/>
    </source>
</evidence>
<evidence type="ECO:0000313" key="2">
    <source>
        <dbReference type="Proteomes" id="UP000054248"/>
    </source>
</evidence>
<keyword evidence="2" id="KW-1185">Reference proteome</keyword>
<name>A0A0C3QF72_9AGAM</name>
<dbReference type="EMBL" id="KN822976">
    <property type="protein sequence ID" value="KIO29990.1"/>
    <property type="molecule type" value="Genomic_DNA"/>
</dbReference>
<sequence length="79" mass="9005">MPVYTRVQQTRKRGTRIGKVLRGSHESTKWAVVGSSCMLYGNMGFRLKLGLKDEEYFFAGISLHRGSTMLSETDFQDSR</sequence>
<dbReference type="Proteomes" id="UP000054248">
    <property type="component" value="Unassembled WGS sequence"/>
</dbReference>
<dbReference type="HOGENOM" id="CLU_2607787_0_0_1"/>
<reference evidence="1 2" key="1">
    <citation type="submission" date="2014-04" db="EMBL/GenBank/DDBJ databases">
        <authorList>
            <consortium name="DOE Joint Genome Institute"/>
            <person name="Kuo A."/>
            <person name="Girlanda M."/>
            <person name="Perotto S."/>
            <person name="Kohler A."/>
            <person name="Nagy L.G."/>
            <person name="Floudas D."/>
            <person name="Copeland A."/>
            <person name="Barry K.W."/>
            <person name="Cichocki N."/>
            <person name="Veneault-Fourrey C."/>
            <person name="LaButti K."/>
            <person name="Lindquist E.A."/>
            <person name="Lipzen A."/>
            <person name="Lundell T."/>
            <person name="Morin E."/>
            <person name="Murat C."/>
            <person name="Sun H."/>
            <person name="Tunlid A."/>
            <person name="Henrissat B."/>
            <person name="Grigoriev I.V."/>
            <person name="Hibbett D.S."/>
            <person name="Martin F."/>
            <person name="Nordberg H.P."/>
            <person name="Cantor M.N."/>
            <person name="Hua S.X."/>
        </authorList>
    </citation>
    <scope>NUCLEOTIDE SEQUENCE [LARGE SCALE GENOMIC DNA]</scope>
    <source>
        <strain evidence="1 2">MUT 4182</strain>
    </source>
</reference>
<reference evidence="2" key="2">
    <citation type="submission" date="2015-01" db="EMBL/GenBank/DDBJ databases">
        <title>Evolutionary Origins and Diversification of the Mycorrhizal Mutualists.</title>
        <authorList>
            <consortium name="DOE Joint Genome Institute"/>
            <consortium name="Mycorrhizal Genomics Consortium"/>
            <person name="Kohler A."/>
            <person name="Kuo A."/>
            <person name="Nagy L.G."/>
            <person name="Floudas D."/>
            <person name="Copeland A."/>
            <person name="Barry K.W."/>
            <person name="Cichocki N."/>
            <person name="Veneault-Fourrey C."/>
            <person name="LaButti K."/>
            <person name="Lindquist E.A."/>
            <person name="Lipzen A."/>
            <person name="Lundell T."/>
            <person name="Morin E."/>
            <person name="Murat C."/>
            <person name="Riley R."/>
            <person name="Ohm R."/>
            <person name="Sun H."/>
            <person name="Tunlid A."/>
            <person name="Henrissat B."/>
            <person name="Grigoriev I.V."/>
            <person name="Hibbett D.S."/>
            <person name="Martin F."/>
        </authorList>
    </citation>
    <scope>NUCLEOTIDE SEQUENCE [LARGE SCALE GENOMIC DNA]</scope>
    <source>
        <strain evidence="2">MUT 4182</strain>
    </source>
</reference>
<proteinExistence type="predicted"/>
<gene>
    <name evidence="1" type="ORF">M407DRAFT_159501</name>
</gene>
<organism evidence="1 2">
    <name type="scientific">Tulasnella calospora MUT 4182</name>
    <dbReference type="NCBI Taxonomy" id="1051891"/>
    <lineage>
        <taxon>Eukaryota</taxon>
        <taxon>Fungi</taxon>
        <taxon>Dikarya</taxon>
        <taxon>Basidiomycota</taxon>
        <taxon>Agaricomycotina</taxon>
        <taxon>Agaricomycetes</taxon>
        <taxon>Cantharellales</taxon>
        <taxon>Tulasnellaceae</taxon>
        <taxon>Tulasnella</taxon>
    </lineage>
</organism>
<dbReference type="AlphaFoldDB" id="A0A0C3QF72"/>
<protein>
    <submittedName>
        <fullName evidence="1">Uncharacterized protein</fullName>
    </submittedName>
</protein>
<accession>A0A0C3QF72</accession>